<dbReference type="AlphaFoldDB" id="A0A9K3GWI5"/>
<accession>A0A9K3GWI5</accession>
<evidence type="ECO:0000313" key="2">
    <source>
        <dbReference type="Proteomes" id="UP000215914"/>
    </source>
</evidence>
<dbReference type="Proteomes" id="UP000215914">
    <property type="component" value="Unassembled WGS sequence"/>
</dbReference>
<reference evidence="1" key="2">
    <citation type="submission" date="2020-06" db="EMBL/GenBank/DDBJ databases">
        <title>Helianthus annuus Genome sequencing and assembly Release 2.</title>
        <authorList>
            <person name="Gouzy J."/>
            <person name="Langlade N."/>
            <person name="Munos S."/>
        </authorList>
    </citation>
    <scope>NUCLEOTIDE SEQUENCE</scope>
    <source>
        <tissue evidence="1">Leaves</tissue>
    </source>
</reference>
<dbReference type="PANTHER" id="PTHR34956:SF1">
    <property type="entry name" value="DUF4005 DOMAIN-CONTAINING PROTEIN"/>
    <property type="match status" value="1"/>
</dbReference>
<dbReference type="PANTHER" id="PTHR34956">
    <property type="entry name" value="OS05G0397300 PROTEIN"/>
    <property type="match status" value="1"/>
</dbReference>
<proteinExistence type="predicted"/>
<reference evidence="1" key="1">
    <citation type="journal article" date="2017" name="Nature">
        <title>The sunflower genome provides insights into oil metabolism, flowering and Asterid evolution.</title>
        <authorList>
            <person name="Badouin H."/>
            <person name="Gouzy J."/>
            <person name="Grassa C.J."/>
            <person name="Murat F."/>
            <person name="Staton S.E."/>
            <person name="Cottret L."/>
            <person name="Lelandais-Briere C."/>
            <person name="Owens G.L."/>
            <person name="Carrere S."/>
            <person name="Mayjonade B."/>
            <person name="Legrand L."/>
            <person name="Gill N."/>
            <person name="Kane N.C."/>
            <person name="Bowers J.E."/>
            <person name="Hubner S."/>
            <person name="Bellec A."/>
            <person name="Berard A."/>
            <person name="Berges H."/>
            <person name="Blanchet N."/>
            <person name="Boniface M.C."/>
            <person name="Brunel D."/>
            <person name="Catrice O."/>
            <person name="Chaidir N."/>
            <person name="Claudel C."/>
            <person name="Donnadieu C."/>
            <person name="Faraut T."/>
            <person name="Fievet G."/>
            <person name="Helmstetter N."/>
            <person name="King M."/>
            <person name="Knapp S.J."/>
            <person name="Lai Z."/>
            <person name="Le Paslier M.C."/>
            <person name="Lippi Y."/>
            <person name="Lorenzon L."/>
            <person name="Mandel J.R."/>
            <person name="Marage G."/>
            <person name="Marchand G."/>
            <person name="Marquand E."/>
            <person name="Bret-Mestries E."/>
            <person name="Morien E."/>
            <person name="Nambeesan S."/>
            <person name="Nguyen T."/>
            <person name="Pegot-Espagnet P."/>
            <person name="Pouilly N."/>
            <person name="Raftis F."/>
            <person name="Sallet E."/>
            <person name="Schiex T."/>
            <person name="Thomas J."/>
            <person name="Vandecasteele C."/>
            <person name="Vares D."/>
            <person name="Vear F."/>
            <person name="Vautrin S."/>
            <person name="Crespi M."/>
            <person name="Mangin B."/>
            <person name="Burke J.M."/>
            <person name="Salse J."/>
            <person name="Munos S."/>
            <person name="Vincourt P."/>
            <person name="Rieseberg L.H."/>
            <person name="Langlade N.B."/>
        </authorList>
    </citation>
    <scope>NUCLEOTIDE SEQUENCE</scope>
    <source>
        <tissue evidence="1">Leaves</tissue>
    </source>
</reference>
<name>A0A9K3GWI5_HELAN</name>
<organism evidence="1 2">
    <name type="scientific">Helianthus annuus</name>
    <name type="common">Common sunflower</name>
    <dbReference type="NCBI Taxonomy" id="4232"/>
    <lineage>
        <taxon>Eukaryota</taxon>
        <taxon>Viridiplantae</taxon>
        <taxon>Streptophyta</taxon>
        <taxon>Embryophyta</taxon>
        <taxon>Tracheophyta</taxon>
        <taxon>Spermatophyta</taxon>
        <taxon>Magnoliopsida</taxon>
        <taxon>eudicotyledons</taxon>
        <taxon>Gunneridae</taxon>
        <taxon>Pentapetalae</taxon>
        <taxon>asterids</taxon>
        <taxon>campanulids</taxon>
        <taxon>Asterales</taxon>
        <taxon>Asteraceae</taxon>
        <taxon>Asteroideae</taxon>
        <taxon>Heliantheae alliance</taxon>
        <taxon>Heliantheae</taxon>
        <taxon>Helianthus</taxon>
    </lineage>
</organism>
<evidence type="ECO:0000313" key="1">
    <source>
        <dbReference type="EMBL" id="KAF5757526.1"/>
    </source>
</evidence>
<comment type="caution">
    <text evidence="1">The sequence shown here is derived from an EMBL/GenBank/DDBJ whole genome shotgun (WGS) entry which is preliminary data.</text>
</comment>
<protein>
    <submittedName>
        <fullName evidence="1">Uncharacterized protein</fullName>
    </submittedName>
</protein>
<dbReference type="EMBL" id="MNCJ02000332">
    <property type="protein sequence ID" value="KAF5757526.1"/>
    <property type="molecule type" value="Genomic_DNA"/>
</dbReference>
<keyword evidence="2" id="KW-1185">Reference proteome</keyword>
<gene>
    <name evidence="1" type="ORF">HanXRQr2_Chr17g0827811</name>
</gene>
<sequence length="126" mass="14361">MITTRTSEVDPTNDFDSFYYELERRMLTLIADDENEDCVGNMTAKRSTPVSINRQRSVVEQQTKSYFCWEHDSKSSTCSVPVWLVNMWRNTSSGTGVFFPRTTVTGGGFKPSRRCKGKKKNVSIIS</sequence>
<dbReference type="Gramene" id="mRNA:HanXRQr2_Chr17g0827811">
    <property type="protein sequence ID" value="mRNA:HanXRQr2_Chr17g0827811"/>
    <property type="gene ID" value="HanXRQr2_Chr17g0827811"/>
</dbReference>